<evidence type="ECO:0000313" key="4">
    <source>
        <dbReference type="EMBL" id="KGN98179.1"/>
    </source>
</evidence>
<gene>
    <name evidence="4" type="ORF">HQ36_04520</name>
</gene>
<evidence type="ECO:0000259" key="3">
    <source>
        <dbReference type="Pfam" id="PF00881"/>
    </source>
</evidence>
<comment type="caution">
    <text evidence="4">The sequence shown here is derived from an EMBL/GenBank/DDBJ whole genome shotgun (WGS) entry which is preliminary data.</text>
</comment>
<dbReference type="InterPro" id="IPR000415">
    <property type="entry name" value="Nitroreductase-like"/>
</dbReference>
<reference evidence="4 5" key="1">
    <citation type="submission" date="2014-08" db="EMBL/GenBank/DDBJ databases">
        <title>Porphyromonas gingivicanis strain:COT-022_OH1391 Genome sequencing.</title>
        <authorList>
            <person name="Wallis C."/>
            <person name="Deusch O."/>
            <person name="O'Flynn C."/>
            <person name="Davis I."/>
            <person name="Jospin G."/>
            <person name="Darling A.E."/>
            <person name="Coil D.A."/>
            <person name="Alexiev A."/>
            <person name="Horsfall A."/>
            <person name="Kirkwood N."/>
            <person name="Harris S."/>
            <person name="Eisen J.A."/>
        </authorList>
    </citation>
    <scope>NUCLEOTIDE SEQUENCE [LARGE SCALE GENOMIC DNA]</scope>
    <source>
        <strain evidence="5">COT-022 OH1391</strain>
    </source>
</reference>
<keyword evidence="2" id="KW-0560">Oxidoreductase</keyword>
<dbReference type="InterPro" id="IPR029479">
    <property type="entry name" value="Nitroreductase"/>
</dbReference>
<feature type="domain" description="Nitroreductase" evidence="3">
    <location>
        <begin position="12"/>
        <end position="161"/>
    </location>
</feature>
<proteinExistence type="inferred from homology"/>
<dbReference type="Pfam" id="PF00881">
    <property type="entry name" value="Nitroreductase"/>
    <property type="match status" value="1"/>
</dbReference>
<dbReference type="AlphaFoldDB" id="A0A0A2GCK1"/>
<name>A0A0A2GCK1_9PORP</name>
<dbReference type="eggNOG" id="COG0778">
    <property type="taxonomic scope" value="Bacteria"/>
</dbReference>
<dbReference type="OrthoDB" id="9809288at2"/>
<dbReference type="PANTHER" id="PTHR43673:SF10">
    <property type="entry name" value="NADH DEHYDROGENASE_NAD(P)H NITROREDUCTASE XCC3605-RELATED"/>
    <property type="match status" value="1"/>
</dbReference>
<protein>
    <submittedName>
        <fullName evidence="4">Nitroreductase</fullName>
    </submittedName>
</protein>
<dbReference type="RefSeq" id="WP_025842348.1">
    <property type="nucleotide sequence ID" value="NZ_JQZW01000008.1"/>
</dbReference>
<dbReference type="PANTHER" id="PTHR43673">
    <property type="entry name" value="NAD(P)H NITROREDUCTASE YDGI-RELATED"/>
    <property type="match status" value="1"/>
</dbReference>
<dbReference type="EMBL" id="JQZW01000008">
    <property type="protein sequence ID" value="KGN98179.1"/>
    <property type="molecule type" value="Genomic_DNA"/>
</dbReference>
<dbReference type="SUPFAM" id="SSF55469">
    <property type="entry name" value="FMN-dependent nitroreductase-like"/>
    <property type="match status" value="1"/>
</dbReference>
<dbReference type="Gene3D" id="3.40.109.10">
    <property type="entry name" value="NADH Oxidase"/>
    <property type="match status" value="1"/>
</dbReference>
<dbReference type="Proteomes" id="UP000030134">
    <property type="component" value="Unassembled WGS sequence"/>
</dbReference>
<dbReference type="GO" id="GO:0016491">
    <property type="term" value="F:oxidoreductase activity"/>
    <property type="evidence" value="ECO:0007669"/>
    <property type="project" value="UniProtKB-KW"/>
</dbReference>
<organism evidence="4 5">
    <name type="scientific">Porphyromonas gingivicanis</name>
    <dbReference type="NCBI Taxonomy" id="266762"/>
    <lineage>
        <taxon>Bacteria</taxon>
        <taxon>Pseudomonadati</taxon>
        <taxon>Bacteroidota</taxon>
        <taxon>Bacteroidia</taxon>
        <taxon>Bacteroidales</taxon>
        <taxon>Porphyromonadaceae</taxon>
        <taxon>Porphyromonas</taxon>
    </lineage>
</organism>
<accession>A0A0A2GCK1</accession>
<evidence type="ECO:0000313" key="5">
    <source>
        <dbReference type="Proteomes" id="UP000030134"/>
    </source>
</evidence>
<comment type="similarity">
    <text evidence="1">Belongs to the nitroreductase family.</text>
</comment>
<evidence type="ECO:0000256" key="2">
    <source>
        <dbReference type="ARBA" id="ARBA00023002"/>
    </source>
</evidence>
<dbReference type="STRING" id="266762.HQ36_04520"/>
<keyword evidence="5" id="KW-1185">Reference proteome</keyword>
<evidence type="ECO:0000256" key="1">
    <source>
        <dbReference type="ARBA" id="ARBA00007118"/>
    </source>
</evidence>
<sequence length="183" mass="20317">MQPQELYQLFSQRQSDRRFDPNRPIPEEILTRILDNSLLAPSACNEQPWQTVVVTEPELVKRVAQAARKGSLGQNKFIEQAPVHILLVADPPSLLAKFGGKVRGVDYVQNDLGIFTAYLTLAAAAEGIGSCIIGWLNGGAVSEVLGIPKNKKVFLDIVLGYSLDPVRSKKRKPKSQLLHFNKW</sequence>